<dbReference type="Gene3D" id="3.40.50.880">
    <property type="match status" value="1"/>
</dbReference>
<keyword evidence="4 6" id="KW-0378">Hydrolase</keyword>
<dbReference type="SUPFAM" id="SSF51445">
    <property type="entry name" value="(Trans)glycosidases"/>
    <property type="match status" value="1"/>
</dbReference>
<dbReference type="CDD" id="cd03143">
    <property type="entry name" value="A4_beta-galactosidase_middle_domain"/>
    <property type="match status" value="1"/>
</dbReference>
<dbReference type="PANTHER" id="PTHR36447">
    <property type="entry name" value="BETA-GALACTOSIDASE GANA"/>
    <property type="match status" value="1"/>
</dbReference>
<dbReference type="InterPro" id="IPR013739">
    <property type="entry name" value="Beta_galactosidase_C"/>
</dbReference>
<dbReference type="PIRSF" id="PIRSF001084">
    <property type="entry name" value="B-galactosidase"/>
    <property type="match status" value="1"/>
</dbReference>
<reference evidence="11" key="1">
    <citation type="journal article" date="2019" name="Int. J. Syst. Evol. Microbiol.">
        <title>The Global Catalogue of Microorganisms (GCM) 10K type strain sequencing project: providing services to taxonomists for standard genome sequencing and annotation.</title>
        <authorList>
            <consortium name="The Broad Institute Genomics Platform"/>
            <consortium name="The Broad Institute Genome Sequencing Center for Infectious Disease"/>
            <person name="Wu L."/>
            <person name="Ma J."/>
        </authorList>
    </citation>
    <scope>NUCLEOTIDE SEQUENCE [LARGE SCALE GENOMIC DNA]</scope>
    <source>
        <strain evidence="11">JCM 3296</strain>
    </source>
</reference>
<evidence type="ECO:0000259" key="8">
    <source>
        <dbReference type="Pfam" id="PF08532"/>
    </source>
</evidence>
<dbReference type="EMBL" id="BMRE01000005">
    <property type="protein sequence ID" value="GGU28270.1"/>
    <property type="molecule type" value="Genomic_DNA"/>
</dbReference>
<dbReference type="Pfam" id="PF08533">
    <property type="entry name" value="Glyco_hydro_42C"/>
    <property type="match status" value="1"/>
</dbReference>
<name>A0ABQ2UHB3_9PSEU</name>
<keyword evidence="5 6" id="KW-0326">Glycosidase</keyword>
<dbReference type="InterPro" id="IPR003476">
    <property type="entry name" value="Glyco_hydro_42"/>
</dbReference>
<dbReference type="EC" id="3.2.1.23" evidence="3 6"/>
<evidence type="ECO:0000259" key="7">
    <source>
        <dbReference type="Pfam" id="PF02449"/>
    </source>
</evidence>
<dbReference type="Gene3D" id="3.20.20.80">
    <property type="entry name" value="Glycosidases"/>
    <property type="match status" value="1"/>
</dbReference>
<feature type="domain" description="Beta-galactosidase C-terminal" evidence="9">
    <location>
        <begin position="577"/>
        <end position="625"/>
    </location>
</feature>
<feature type="domain" description="Beta-galactosidase trimerisation" evidence="8">
    <location>
        <begin position="373"/>
        <end position="569"/>
    </location>
</feature>
<evidence type="ECO:0000256" key="5">
    <source>
        <dbReference type="ARBA" id="ARBA00023295"/>
    </source>
</evidence>
<dbReference type="InterPro" id="IPR013780">
    <property type="entry name" value="Glyco_hydro_b"/>
</dbReference>
<keyword evidence="11" id="KW-1185">Reference proteome</keyword>
<comment type="catalytic activity">
    <reaction evidence="1 6">
        <text>Hydrolysis of terminal non-reducing beta-D-galactose residues in beta-D-galactosides.</text>
        <dbReference type="EC" id="3.2.1.23"/>
    </reaction>
</comment>
<evidence type="ECO:0000256" key="3">
    <source>
        <dbReference type="ARBA" id="ARBA00012756"/>
    </source>
</evidence>
<dbReference type="RefSeq" id="WP_189253385.1">
    <property type="nucleotide sequence ID" value="NZ_BMRE01000005.1"/>
</dbReference>
<dbReference type="InterPro" id="IPR013529">
    <property type="entry name" value="Glyco_hydro_42_N"/>
</dbReference>
<dbReference type="PANTHER" id="PTHR36447:SF1">
    <property type="entry name" value="BETA-GALACTOSIDASE GANA"/>
    <property type="match status" value="1"/>
</dbReference>
<evidence type="ECO:0000256" key="1">
    <source>
        <dbReference type="ARBA" id="ARBA00001412"/>
    </source>
</evidence>
<dbReference type="InterPro" id="IPR029062">
    <property type="entry name" value="Class_I_gatase-like"/>
</dbReference>
<evidence type="ECO:0000256" key="2">
    <source>
        <dbReference type="ARBA" id="ARBA00005940"/>
    </source>
</evidence>
<dbReference type="InterPro" id="IPR017853">
    <property type="entry name" value="GH"/>
</dbReference>
<dbReference type="Pfam" id="PF08532">
    <property type="entry name" value="Glyco_hydro_42M"/>
    <property type="match status" value="1"/>
</dbReference>
<comment type="similarity">
    <text evidence="2 6">Belongs to the glycosyl hydrolase 42 family.</text>
</comment>
<dbReference type="Gene3D" id="2.60.40.1180">
    <property type="entry name" value="Golgi alpha-mannosidase II"/>
    <property type="match status" value="1"/>
</dbReference>
<comment type="caution">
    <text evidence="10">The sequence shown here is derived from an EMBL/GenBank/DDBJ whole genome shotgun (WGS) entry which is preliminary data.</text>
</comment>
<accession>A0ABQ2UHB3</accession>
<evidence type="ECO:0000259" key="9">
    <source>
        <dbReference type="Pfam" id="PF08533"/>
    </source>
</evidence>
<gene>
    <name evidence="10" type="ORF">GCM10010178_20700</name>
</gene>
<organism evidence="10 11">
    <name type="scientific">Lentzea flava</name>
    <dbReference type="NCBI Taxonomy" id="103732"/>
    <lineage>
        <taxon>Bacteria</taxon>
        <taxon>Bacillati</taxon>
        <taxon>Actinomycetota</taxon>
        <taxon>Actinomycetes</taxon>
        <taxon>Pseudonocardiales</taxon>
        <taxon>Pseudonocardiaceae</taxon>
        <taxon>Lentzea</taxon>
    </lineage>
</organism>
<evidence type="ECO:0000256" key="6">
    <source>
        <dbReference type="PIRNR" id="PIRNR001084"/>
    </source>
</evidence>
<dbReference type="Pfam" id="PF02449">
    <property type="entry name" value="Glyco_hydro_42"/>
    <property type="match status" value="1"/>
</dbReference>
<dbReference type="InterPro" id="IPR013738">
    <property type="entry name" value="Beta_galactosidase_Trimer"/>
</dbReference>
<evidence type="ECO:0000256" key="4">
    <source>
        <dbReference type="ARBA" id="ARBA00022801"/>
    </source>
</evidence>
<proteinExistence type="inferred from homology"/>
<dbReference type="Proteomes" id="UP000649573">
    <property type="component" value="Unassembled WGS sequence"/>
</dbReference>
<evidence type="ECO:0000313" key="11">
    <source>
        <dbReference type="Proteomes" id="UP000649573"/>
    </source>
</evidence>
<evidence type="ECO:0000313" key="10">
    <source>
        <dbReference type="EMBL" id="GGU28270.1"/>
    </source>
</evidence>
<sequence>MERRHWPIGLEALAYGGEYTPEQWPEPVWQEDVRLMREAGVTMIGIGAFTWALLEPEPGRYDFGWLDRLLDLLHGNGIRVSLGTPAVVPPAWFFAKFPMALPVSGDGTVCHHAPAYQQAAVSITRKLARRYGEHPALAMWNVHTERGACDCDLAAAAFRRWLVDRYTTVKELNEAWGTSVRGQTYNSFEQVRPPRLTRNPAQQLDWVRFTDGAMLANFKRERDVLREASPGVPVTTTFHVALSGCESVDYWAWAREVDVVTNGHHPAAGAERPHVHLAMAADLTRSLADGRPWLSLERSTSAVNGQRTSLAHVARGSDGAMFSRWRASRFGAEKFHPAMLPHAGTESRVWQEVVRLGRDLGLLAALRGSHVEADVVLLWDWQSWWAQRGAEIDARERAEAWFAATYDLHLTAGFAHPEADLSGCALVVVPALYSMTEAASANLRRYVEEGGVLVVSCFSGIVDEHDTVHDGPHPGALREVLGLTVEEFTPLRAGERVRLDGGTTGGVWAEVVTARGAAAVWSYVDGPAAGSPAVTRHPFGRGSAWYVSTCLGEDGLDAVLLAACAEAGISSRDLPRDVEVVERGRHLFAINHSRGTELVPATGTELLTGESVAGHLTLPPGAGRVVFTAPPESAFYPNEV</sequence>
<protein>
    <recommendedName>
        <fullName evidence="3 6">Beta-galactosidase</fullName>
        <shortName evidence="6">Beta-gal</shortName>
        <ecNumber evidence="3 6">3.2.1.23</ecNumber>
    </recommendedName>
</protein>
<feature type="domain" description="Glycoside hydrolase family 42 N-terminal" evidence="7">
    <location>
        <begin position="19"/>
        <end position="360"/>
    </location>
</feature>
<dbReference type="SUPFAM" id="SSF52317">
    <property type="entry name" value="Class I glutamine amidotransferase-like"/>
    <property type="match status" value="1"/>
</dbReference>